<feature type="compositionally biased region" description="Low complexity" evidence="1">
    <location>
        <begin position="134"/>
        <end position="153"/>
    </location>
</feature>
<reference evidence="3" key="1">
    <citation type="submission" date="2023-07" db="EMBL/GenBank/DDBJ databases">
        <title>A draft genome of Kazachstania heterogenica Y-27499.</title>
        <authorList>
            <person name="Donic C."/>
            <person name="Kralova J.S."/>
            <person name="Fidel L."/>
            <person name="Ben-Dor S."/>
            <person name="Jung S."/>
        </authorList>
    </citation>
    <scope>NUCLEOTIDE SEQUENCE [LARGE SCALE GENOMIC DNA]</scope>
    <source>
        <strain evidence="3">Y27499</strain>
    </source>
</reference>
<dbReference type="AlphaFoldDB" id="A0AAN7WN34"/>
<evidence type="ECO:0000313" key="3">
    <source>
        <dbReference type="Proteomes" id="UP001306508"/>
    </source>
</evidence>
<accession>A0AAN7WN34</accession>
<feature type="region of interest" description="Disordered" evidence="1">
    <location>
        <begin position="131"/>
        <end position="153"/>
    </location>
</feature>
<name>A0AAN7WN34_9SACH</name>
<comment type="caution">
    <text evidence="2">The sequence shown here is derived from an EMBL/GenBank/DDBJ whole genome shotgun (WGS) entry which is preliminary data.</text>
</comment>
<feature type="compositionally biased region" description="Polar residues" evidence="1">
    <location>
        <begin position="230"/>
        <end position="244"/>
    </location>
</feature>
<gene>
    <name evidence="2" type="ORF">RI543_002758</name>
</gene>
<protein>
    <submittedName>
        <fullName evidence="2">Uncharacterized protein</fullName>
    </submittedName>
</protein>
<proteinExistence type="predicted"/>
<sequence>MAKTLAQGRKPGSGRKPGKAKTLAQGRKPGSGRKKRQQQQQQQNNIINTIDHADNNNNNILTLSQNQLNVNSISLQSNELPTNNDNHNNKTDDSGINNNLHEKLDSNANNLSTRDMVAADALRELTQSPLSLTSSNANNQSSHNNNNNHISSTMSNPAIIDNLMLPPLNEIISYTDSMNPTDAHGHHDNGNSTLQYINSNDSIASPLNHSEVSTISFTNKLNNNNGDNNSSHTSASVSAQKNSV</sequence>
<feature type="region of interest" description="Disordered" evidence="1">
    <location>
        <begin position="218"/>
        <end position="244"/>
    </location>
</feature>
<evidence type="ECO:0000256" key="1">
    <source>
        <dbReference type="SAM" id="MobiDB-lite"/>
    </source>
</evidence>
<keyword evidence="3" id="KW-1185">Reference proteome</keyword>
<dbReference type="Proteomes" id="UP001306508">
    <property type="component" value="Unassembled WGS sequence"/>
</dbReference>
<feature type="region of interest" description="Disordered" evidence="1">
    <location>
        <begin position="77"/>
        <end position="107"/>
    </location>
</feature>
<evidence type="ECO:0000313" key="2">
    <source>
        <dbReference type="EMBL" id="KAK5780213.1"/>
    </source>
</evidence>
<dbReference type="EMBL" id="JAWIZZ010000045">
    <property type="protein sequence ID" value="KAK5780213.1"/>
    <property type="molecule type" value="Genomic_DNA"/>
</dbReference>
<organism evidence="2 3">
    <name type="scientific">Arxiozyma heterogenica</name>
    <dbReference type="NCBI Taxonomy" id="278026"/>
    <lineage>
        <taxon>Eukaryota</taxon>
        <taxon>Fungi</taxon>
        <taxon>Dikarya</taxon>
        <taxon>Ascomycota</taxon>
        <taxon>Saccharomycotina</taxon>
        <taxon>Saccharomycetes</taxon>
        <taxon>Saccharomycetales</taxon>
        <taxon>Saccharomycetaceae</taxon>
        <taxon>Arxiozyma</taxon>
    </lineage>
</organism>
<feature type="region of interest" description="Disordered" evidence="1">
    <location>
        <begin position="1"/>
        <end position="43"/>
    </location>
</feature>
<feature type="compositionally biased region" description="Low complexity" evidence="1">
    <location>
        <begin position="219"/>
        <end position="229"/>
    </location>
</feature>